<dbReference type="InterPro" id="IPR036890">
    <property type="entry name" value="HATPase_C_sf"/>
</dbReference>
<dbReference type="SMART" id="SM00387">
    <property type="entry name" value="HATPase_c"/>
    <property type="match status" value="1"/>
</dbReference>
<dbReference type="EMBL" id="FOHB01000003">
    <property type="protein sequence ID" value="SES16019.1"/>
    <property type="molecule type" value="Genomic_DNA"/>
</dbReference>
<evidence type="ECO:0000256" key="3">
    <source>
        <dbReference type="ARBA" id="ARBA00012438"/>
    </source>
</evidence>
<keyword evidence="10 11" id="KW-0472">Membrane</keyword>
<evidence type="ECO:0000256" key="11">
    <source>
        <dbReference type="SAM" id="Phobius"/>
    </source>
</evidence>
<dbReference type="InterPro" id="IPR050428">
    <property type="entry name" value="TCS_sensor_his_kinase"/>
</dbReference>
<gene>
    <name evidence="13" type="ORF">SAMN05216199_2268</name>
</gene>
<evidence type="ECO:0000259" key="12">
    <source>
        <dbReference type="PROSITE" id="PS50109"/>
    </source>
</evidence>
<keyword evidence="5" id="KW-0808">Transferase</keyword>
<dbReference type="InterPro" id="IPR036097">
    <property type="entry name" value="HisK_dim/P_sf"/>
</dbReference>
<dbReference type="OrthoDB" id="9786919at2"/>
<dbReference type="AlphaFoldDB" id="A0A1H9V364"/>
<comment type="subcellular location">
    <subcellularLocation>
        <location evidence="2">Cell membrane</location>
    </subcellularLocation>
</comment>
<feature type="domain" description="Histidine kinase" evidence="12">
    <location>
        <begin position="188"/>
        <end position="399"/>
    </location>
</feature>
<feature type="transmembrane region" description="Helical" evidence="11">
    <location>
        <begin position="21"/>
        <end position="43"/>
    </location>
</feature>
<name>A0A1H9V364_9MICO</name>
<dbReference type="InterPro" id="IPR005467">
    <property type="entry name" value="His_kinase_dom"/>
</dbReference>
<comment type="catalytic activity">
    <reaction evidence="1">
        <text>ATP + protein L-histidine = ADP + protein N-phospho-L-histidine.</text>
        <dbReference type="EC" id="2.7.13.3"/>
    </reaction>
</comment>
<dbReference type="InterPro" id="IPR003594">
    <property type="entry name" value="HATPase_dom"/>
</dbReference>
<evidence type="ECO:0000256" key="1">
    <source>
        <dbReference type="ARBA" id="ARBA00000085"/>
    </source>
</evidence>
<evidence type="ECO:0000256" key="8">
    <source>
        <dbReference type="ARBA" id="ARBA00022989"/>
    </source>
</evidence>
<evidence type="ECO:0000313" key="13">
    <source>
        <dbReference type="EMBL" id="SES16019.1"/>
    </source>
</evidence>
<dbReference type="PROSITE" id="PS50109">
    <property type="entry name" value="HIS_KIN"/>
    <property type="match status" value="1"/>
</dbReference>
<evidence type="ECO:0000256" key="5">
    <source>
        <dbReference type="ARBA" id="ARBA00022679"/>
    </source>
</evidence>
<evidence type="ECO:0000256" key="10">
    <source>
        <dbReference type="ARBA" id="ARBA00023136"/>
    </source>
</evidence>
<dbReference type="CDD" id="cd00075">
    <property type="entry name" value="HATPase"/>
    <property type="match status" value="1"/>
</dbReference>
<keyword evidence="9" id="KW-0902">Two-component regulatory system</keyword>
<dbReference type="SUPFAM" id="SSF47384">
    <property type="entry name" value="Homodimeric domain of signal transducing histidine kinase"/>
    <property type="match status" value="1"/>
</dbReference>
<dbReference type="Pfam" id="PF00512">
    <property type="entry name" value="HisKA"/>
    <property type="match status" value="1"/>
</dbReference>
<keyword evidence="7 13" id="KW-0418">Kinase</keyword>
<evidence type="ECO:0000256" key="2">
    <source>
        <dbReference type="ARBA" id="ARBA00004236"/>
    </source>
</evidence>
<dbReference type="PANTHER" id="PTHR45436">
    <property type="entry name" value="SENSOR HISTIDINE KINASE YKOH"/>
    <property type="match status" value="1"/>
</dbReference>
<dbReference type="Gene3D" id="1.10.287.130">
    <property type="match status" value="1"/>
</dbReference>
<evidence type="ECO:0000256" key="6">
    <source>
        <dbReference type="ARBA" id="ARBA00022692"/>
    </source>
</evidence>
<keyword evidence="4" id="KW-0597">Phosphoprotein</keyword>
<keyword evidence="8 11" id="KW-1133">Transmembrane helix</keyword>
<dbReference type="SMART" id="SM00388">
    <property type="entry name" value="HisKA"/>
    <property type="match status" value="1"/>
</dbReference>
<dbReference type="SUPFAM" id="SSF55874">
    <property type="entry name" value="ATPase domain of HSP90 chaperone/DNA topoisomerase II/histidine kinase"/>
    <property type="match status" value="1"/>
</dbReference>
<reference evidence="14" key="1">
    <citation type="submission" date="2016-10" db="EMBL/GenBank/DDBJ databases">
        <authorList>
            <person name="Varghese N."/>
            <person name="Submissions S."/>
        </authorList>
    </citation>
    <scope>NUCLEOTIDE SEQUENCE [LARGE SCALE GENOMIC DNA]</scope>
    <source>
        <strain evidence="14">CGMCC 1.6963</strain>
    </source>
</reference>
<dbReference type="Proteomes" id="UP000199019">
    <property type="component" value="Unassembled WGS sequence"/>
</dbReference>
<proteinExistence type="predicted"/>
<dbReference type="GO" id="GO:0000155">
    <property type="term" value="F:phosphorelay sensor kinase activity"/>
    <property type="evidence" value="ECO:0007669"/>
    <property type="project" value="InterPro"/>
</dbReference>
<protein>
    <recommendedName>
        <fullName evidence="3">histidine kinase</fullName>
        <ecNumber evidence="3">2.7.13.3</ecNumber>
    </recommendedName>
</protein>
<evidence type="ECO:0000256" key="7">
    <source>
        <dbReference type="ARBA" id="ARBA00022777"/>
    </source>
</evidence>
<dbReference type="GO" id="GO:0005886">
    <property type="term" value="C:plasma membrane"/>
    <property type="evidence" value="ECO:0007669"/>
    <property type="project" value="UniProtKB-SubCell"/>
</dbReference>
<dbReference type="InterPro" id="IPR004358">
    <property type="entry name" value="Sig_transdc_His_kin-like_C"/>
</dbReference>
<keyword evidence="14" id="KW-1185">Reference proteome</keyword>
<dbReference type="Pfam" id="PF02518">
    <property type="entry name" value="HATPase_c"/>
    <property type="match status" value="1"/>
</dbReference>
<organism evidence="13 14">
    <name type="scientific">Pedococcus cremeus</name>
    <dbReference type="NCBI Taxonomy" id="587636"/>
    <lineage>
        <taxon>Bacteria</taxon>
        <taxon>Bacillati</taxon>
        <taxon>Actinomycetota</taxon>
        <taxon>Actinomycetes</taxon>
        <taxon>Micrococcales</taxon>
        <taxon>Intrasporangiaceae</taxon>
        <taxon>Pedococcus</taxon>
    </lineage>
</organism>
<dbReference type="PRINTS" id="PR00344">
    <property type="entry name" value="BCTRLSENSOR"/>
</dbReference>
<sequence length="402" mass="42193">MTVPSSRGELLRARRLIAVQALVGVLGGVVVAGLTTVVVVLWAQRQEAGRQVATVVATRSTSGAPPGSWVVVEGPDGRRETSGEVPASVNLARQRAKATGAGSGGGSGEAYAGEREYLTRAVLRDGTLVVAGVDVSAQEDERNRLLAGFLGATVLAGAVAALLGSRLARRAVGSWDEALARQERFVSDASHELRTPLSRLALRARLLGDGLRAGTPREALVDDARLLSDEATVMGDLVDDLLYAASLDARPDVGELVDIGDVARAVVELEQVRAADRGVRLTLRALAVPAVWGVEGALRRAVGALVDNALRHAEHEVAVVVEPEGSQTVRVRVSDDGPGIPAEQAQHLFDRFYRGAHDGRGFGLGLALVRDVVDNHGGSVVVQPLTRGSCFTVDLPAREARD</sequence>
<dbReference type="STRING" id="587636.SAMN05216199_2268"/>
<evidence type="ECO:0000313" key="14">
    <source>
        <dbReference type="Proteomes" id="UP000199019"/>
    </source>
</evidence>
<dbReference type="Gene3D" id="3.30.565.10">
    <property type="entry name" value="Histidine kinase-like ATPase, C-terminal domain"/>
    <property type="match status" value="1"/>
</dbReference>
<dbReference type="InterPro" id="IPR003661">
    <property type="entry name" value="HisK_dim/P_dom"/>
</dbReference>
<evidence type="ECO:0000256" key="9">
    <source>
        <dbReference type="ARBA" id="ARBA00023012"/>
    </source>
</evidence>
<accession>A0A1H9V364</accession>
<dbReference type="EC" id="2.7.13.3" evidence="3"/>
<keyword evidence="6 11" id="KW-0812">Transmembrane</keyword>
<dbReference type="RefSeq" id="WP_091758111.1">
    <property type="nucleotide sequence ID" value="NZ_FOHB01000003.1"/>
</dbReference>
<evidence type="ECO:0000256" key="4">
    <source>
        <dbReference type="ARBA" id="ARBA00022553"/>
    </source>
</evidence>
<dbReference type="CDD" id="cd00082">
    <property type="entry name" value="HisKA"/>
    <property type="match status" value="1"/>
</dbReference>
<dbReference type="PANTHER" id="PTHR45436:SF5">
    <property type="entry name" value="SENSOR HISTIDINE KINASE TRCS"/>
    <property type="match status" value="1"/>
</dbReference>